<proteinExistence type="predicted"/>
<gene>
    <name evidence="2" type="ORF">JJB09_08325</name>
</gene>
<reference evidence="2" key="1">
    <citation type="submission" date="2021-01" db="EMBL/GenBank/DDBJ databases">
        <title>Rhizobium sp. strain KVB221 16S ribosomal RNA gene Genome sequencing and assembly.</title>
        <authorList>
            <person name="Kang M."/>
        </authorList>
    </citation>
    <scope>NUCLEOTIDE SEQUENCE</scope>
    <source>
        <strain evidence="2">KVB221</strain>
    </source>
</reference>
<dbReference type="PROSITE" id="PS51708">
    <property type="entry name" value="CHAD"/>
    <property type="match status" value="1"/>
</dbReference>
<accession>A0A936YNN5</accession>
<feature type="domain" description="CHAD" evidence="1">
    <location>
        <begin position="8"/>
        <end position="287"/>
    </location>
</feature>
<dbReference type="AlphaFoldDB" id="A0A936YNN5"/>
<dbReference type="PANTHER" id="PTHR39339">
    <property type="entry name" value="SLR1444 PROTEIN"/>
    <property type="match status" value="1"/>
</dbReference>
<protein>
    <submittedName>
        <fullName evidence="2">CHAD domain-containing protein</fullName>
    </submittedName>
</protein>
<evidence type="ECO:0000313" key="3">
    <source>
        <dbReference type="Proteomes" id="UP000633219"/>
    </source>
</evidence>
<dbReference type="RefSeq" id="WP_201655958.1">
    <property type="nucleotide sequence ID" value="NZ_JAEQNC010000004.1"/>
</dbReference>
<dbReference type="InterPro" id="IPR007899">
    <property type="entry name" value="CHAD_dom"/>
</dbReference>
<evidence type="ECO:0000313" key="2">
    <source>
        <dbReference type="EMBL" id="MBL0372032.1"/>
    </source>
</evidence>
<organism evidence="2 3">
    <name type="scientific">Rhizobium setariae</name>
    <dbReference type="NCBI Taxonomy" id="2801340"/>
    <lineage>
        <taxon>Bacteria</taxon>
        <taxon>Pseudomonadati</taxon>
        <taxon>Pseudomonadota</taxon>
        <taxon>Alphaproteobacteria</taxon>
        <taxon>Hyphomicrobiales</taxon>
        <taxon>Rhizobiaceae</taxon>
        <taxon>Rhizobium/Agrobacterium group</taxon>
        <taxon>Rhizobium</taxon>
    </lineage>
</organism>
<evidence type="ECO:0000259" key="1">
    <source>
        <dbReference type="PROSITE" id="PS51708"/>
    </source>
</evidence>
<name>A0A936YNN5_9HYPH</name>
<dbReference type="SMART" id="SM00880">
    <property type="entry name" value="CHAD"/>
    <property type="match status" value="1"/>
</dbReference>
<dbReference type="Proteomes" id="UP000633219">
    <property type="component" value="Unassembled WGS sequence"/>
</dbReference>
<sequence>MAYRINFKHPFQREVRSIASEQLAIAIDFLEEQPDGPHEAIHKARRRIKRTRALYRLCAQGAKGFARTETERLGKIAGRLAHLRDAAALTETVEYIKTEIDEPSIQMAFDKLGSVLTRRRDQMMIDEVRISDAISDAVINLQQARNALADLNLPERNTKVADCLATGWRSTGSKAMEALIDCADNQEGAAYHELRKRGQDRWMHAALLRRLWPSAMQAIRIETEALISHLGHEHDLAMLSAHLAETNDLEESHAEKDILLLAVFEQRQRLQKTCREAAELVFDDRPERDAARIRLLVREM</sequence>
<dbReference type="EMBL" id="JAEQNC010000004">
    <property type="protein sequence ID" value="MBL0372032.1"/>
    <property type="molecule type" value="Genomic_DNA"/>
</dbReference>
<dbReference type="Gene3D" id="1.40.20.10">
    <property type="entry name" value="CHAD domain"/>
    <property type="match status" value="1"/>
</dbReference>
<keyword evidence="3" id="KW-1185">Reference proteome</keyword>
<dbReference type="PANTHER" id="PTHR39339:SF1">
    <property type="entry name" value="CHAD DOMAIN-CONTAINING PROTEIN"/>
    <property type="match status" value="1"/>
</dbReference>
<dbReference type="InterPro" id="IPR038186">
    <property type="entry name" value="CHAD_dom_sf"/>
</dbReference>
<dbReference type="Pfam" id="PF05235">
    <property type="entry name" value="CHAD"/>
    <property type="match status" value="1"/>
</dbReference>
<comment type="caution">
    <text evidence="2">The sequence shown here is derived from an EMBL/GenBank/DDBJ whole genome shotgun (WGS) entry which is preliminary data.</text>
</comment>